<evidence type="ECO:0000313" key="4">
    <source>
        <dbReference type="Proteomes" id="UP000281915"/>
    </source>
</evidence>
<dbReference type="SUPFAM" id="SSF53448">
    <property type="entry name" value="Nucleotide-diphospho-sugar transferases"/>
    <property type="match status" value="1"/>
</dbReference>
<dbReference type="InterPro" id="IPR001173">
    <property type="entry name" value="Glyco_trans_2-like"/>
</dbReference>
<evidence type="ECO:0000256" key="1">
    <source>
        <dbReference type="ARBA" id="ARBA00006739"/>
    </source>
</evidence>
<dbReference type="InterPro" id="IPR029044">
    <property type="entry name" value="Nucleotide-diphossugar_trans"/>
</dbReference>
<accession>A0A3M8DDH0</accession>
<comment type="similarity">
    <text evidence="1">Belongs to the glycosyltransferase 2 family.</text>
</comment>
<evidence type="ECO:0000313" key="3">
    <source>
        <dbReference type="EMBL" id="RNB86132.1"/>
    </source>
</evidence>
<dbReference type="Pfam" id="PF00535">
    <property type="entry name" value="Glycos_transf_2"/>
    <property type="match status" value="1"/>
</dbReference>
<dbReference type="PANTHER" id="PTHR22916">
    <property type="entry name" value="GLYCOSYLTRANSFERASE"/>
    <property type="match status" value="1"/>
</dbReference>
<gene>
    <name evidence="3" type="ORF">EDM58_00850</name>
</gene>
<reference evidence="3 4" key="1">
    <citation type="submission" date="2018-10" db="EMBL/GenBank/DDBJ databases">
        <title>Phylogenomics of Brevibacillus.</title>
        <authorList>
            <person name="Dunlap C."/>
        </authorList>
    </citation>
    <scope>NUCLEOTIDE SEQUENCE [LARGE SCALE GENOMIC DNA]</scope>
    <source>
        <strain evidence="3 4">JCM 15085</strain>
    </source>
</reference>
<protein>
    <submittedName>
        <fullName evidence="3">Glycosyltransferase</fullName>
    </submittedName>
</protein>
<dbReference type="PANTHER" id="PTHR22916:SF3">
    <property type="entry name" value="UDP-GLCNAC:BETAGAL BETA-1,3-N-ACETYLGLUCOSAMINYLTRANSFERASE-LIKE PROTEIN 1"/>
    <property type="match status" value="1"/>
</dbReference>
<organism evidence="3 4">
    <name type="scientific">Brevibacillus panacihumi</name>
    <dbReference type="NCBI Taxonomy" id="497735"/>
    <lineage>
        <taxon>Bacteria</taxon>
        <taxon>Bacillati</taxon>
        <taxon>Bacillota</taxon>
        <taxon>Bacilli</taxon>
        <taxon>Bacillales</taxon>
        <taxon>Paenibacillaceae</taxon>
        <taxon>Brevibacillus</taxon>
    </lineage>
</organism>
<evidence type="ECO:0000259" key="2">
    <source>
        <dbReference type="Pfam" id="PF00535"/>
    </source>
</evidence>
<keyword evidence="3" id="KW-0808">Transferase</keyword>
<dbReference type="GO" id="GO:0016758">
    <property type="term" value="F:hexosyltransferase activity"/>
    <property type="evidence" value="ECO:0007669"/>
    <property type="project" value="UniProtKB-ARBA"/>
</dbReference>
<dbReference type="CDD" id="cd06433">
    <property type="entry name" value="GT_2_WfgS_like"/>
    <property type="match status" value="1"/>
</dbReference>
<dbReference type="AlphaFoldDB" id="A0A3M8DDH0"/>
<comment type="caution">
    <text evidence="3">The sequence shown here is derived from an EMBL/GenBank/DDBJ whole genome shotgun (WGS) entry which is preliminary data.</text>
</comment>
<dbReference type="Gene3D" id="3.90.550.10">
    <property type="entry name" value="Spore Coat Polysaccharide Biosynthesis Protein SpsA, Chain A"/>
    <property type="match status" value="1"/>
</dbReference>
<proteinExistence type="inferred from homology"/>
<dbReference type="Proteomes" id="UP000281915">
    <property type="component" value="Unassembled WGS sequence"/>
</dbReference>
<name>A0A3M8DDH0_9BACL</name>
<feature type="domain" description="Glycosyltransferase 2-like" evidence="2">
    <location>
        <begin position="10"/>
        <end position="167"/>
    </location>
</feature>
<dbReference type="RefSeq" id="WP_122911640.1">
    <property type="nucleotide sequence ID" value="NZ_RHHT01000002.1"/>
</dbReference>
<sequence>MSHSPLPLVTIITPSYNQGKFIRETIDSVLQQDYRHIEHIVVDGGSTDNTIAILQSYAQSDGRFRFISEPDRGQSHAINKGLAMARGEIIGWLNSDDTYLPGAIRKAVHALLSHPEWGMVHGHCHVANETNQITSSFPTEPADAQKLYHTCCICQPAAFIRKNVFEQMNGVDENLHFCMDYELWMRVAKSHIIGYIPEFVATARLHSNCKSATQWQSTGIPEVLKSLAKHYGSIPYGWVTYASQYQGPGAFTLINKLKDAAHNQPRVIHTNRSIDMWTPPIFRIQIASDAHAPAHLVIVKGRLPAPAFQNQKPMTLTTLINGQPYKSFPITQTSFQLEIPLDPSRTSNLVDIAASHIISPVSLRLGFLQAAGFIAEEILPLSREEAIVFRTFAH</sequence>
<dbReference type="EMBL" id="RHHT01000002">
    <property type="protein sequence ID" value="RNB86132.1"/>
    <property type="molecule type" value="Genomic_DNA"/>
</dbReference>